<proteinExistence type="predicted"/>
<comment type="caution">
    <text evidence="2">The sequence shown here is derived from an EMBL/GenBank/DDBJ whole genome shotgun (WGS) entry which is preliminary data.</text>
</comment>
<reference evidence="2 3" key="1">
    <citation type="journal article" date="2023" name="Plants (Basel)">
        <title>Bridging the Gap: Combining Genomics and Transcriptomics Approaches to Understand Stylosanthes scabra, an Orphan Legume from the Brazilian Caatinga.</title>
        <authorList>
            <person name="Ferreira-Neto J.R.C."/>
            <person name="da Silva M.D."/>
            <person name="Binneck E."/>
            <person name="de Melo N.F."/>
            <person name="da Silva R.H."/>
            <person name="de Melo A.L.T.M."/>
            <person name="Pandolfi V."/>
            <person name="Bustamante F.O."/>
            <person name="Brasileiro-Vidal A.C."/>
            <person name="Benko-Iseppon A.M."/>
        </authorList>
    </citation>
    <scope>NUCLEOTIDE SEQUENCE [LARGE SCALE GENOMIC DNA]</scope>
    <source>
        <tissue evidence="2">Leaves</tissue>
    </source>
</reference>
<feature type="region of interest" description="Disordered" evidence="1">
    <location>
        <begin position="1"/>
        <end position="22"/>
    </location>
</feature>
<dbReference type="InterPro" id="IPR004252">
    <property type="entry name" value="Probable_transposase_24"/>
</dbReference>
<accession>A0ABU6ZM98</accession>
<evidence type="ECO:0000313" key="2">
    <source>
        <dbReference type="EMBL" id="MED6223060.1"/>
    </source>
</evidence>
<feature type="compositionally biased region" description="Polar residues" evidence="1">
    <location>
        <begin position="1"/>
        <end position="19"/>
    </location>
</feature>
<feature type="non-terminal residue" evidence="2">
    <location>
        <position position="171"/>
    </location>
</feature>
<gene>
    <name evidence="2" type="ORF">PIB30_070355</name>
</gene>
<keyword evidence="3" id="KW-1185">Reference proteome</keyword>
<name>A0ABU6ZM98_9FABA</name>
<protein>
    <submittedName>
        <fullName evidence="2">Uncharacterized protein</fullName>
    </submittedName>
</protein>
<dbReference type="EMBL" id="JASCZI010272651">
    <property type="protein sequence ID" value="MED6223060.1"/>
    <property type="molecule type" value="Genomic_DNA"/>
</dbReference>
<evidence type="ECO:0000256" key="1">
    <source>
        <dbReference type="SAM" id="MobiDB-lite"/>
    </source>
</evidence>
<dbReference type="Pfam" id="PF03004">
    <property type="entry name" value="Transposase_24"/>
    <property type="match status" value="1"/>
</dbReference>
<dbReference type="Proteomes" id="UP001341840">
    <property type="component" value="Unassembled WGS sequence"/>
</dbReference>
<evidence type="ECO:0000313" key="3">
    <source>
        <dbReference type="Proteomes" id="UP001341840"/>
    </source>
</evidence>
<organism evidence="2 3">
    <name type="scientific">Stylosanthes scabra</name>
    <dbReference type="NCBI Taxonomy" id="79078"/>
    <lineage>
        <taxon>Eukaryota</taxon>
        <taxon>Viridiplantae</taxon>
        <taxon>Streptophyta</taxon>
        <taxon>Embryophyta</taxon>
        <taxon>Tracheophyta</taxon>
        <taxon>Spermatophyta</taxon>
        <taxon>Magnoliopsida</taxon>
        <taxon>eudicotyledons</taxon>
        <taxon>Gunneridae</taxon>
        <taxon>Pentapetalae</taxon>
        <taxon>rosids</taxon>
        <taxon>fabids</taxon>
        <taxon>Fabales</taxon>
        <taxon>Fabaceae</taxon>
        <taxon>Papilionoideae</taxon>
        <taxon>50 kb inversion clade</taxon>
        <taxon>dalbergioids sensu lato</taxon>
        <taxon>Dalbergieae</taxon>
        <taxon>Pterocarpus clade</taxon>
        <taxon>Stylosanthes</taxon>
    </lineage>
</organism>
<sequence length="171" mass="18963">MNKANRASSTGGSLHTEGSISYPATAEKMLEELGRTPSQSKVFMRTHTKKKDRSQWVDKRAEDTKVNLMLIAGGRKRGQVYGCGKVPSRLKPQVYDSDDFSTASGLVDMREQVTLFNRELTHGVRSMEEHRVSNVQLHVEHAGWLSHFQRRNAISDASATAASATISARTC</sequence>